<dbReference type="OrthoDB" id="2113294at2759"/>
<dbReference type="EMBL" id="MCFC01000063">
    <property type="protein sequence ID" value="ORY24886.1"/>
    <property type="molecule type" value="Genomic_DNA"/>
</dbReference>
<keyword evidence="2" id="KW-1185">Reference proteome</keyword>
<comment type="caution">
    <text evidence="1">The sequence shown here is derived from an EMBL/GenBank/DDBJ whole genome shotgun (WGS) entry which is preliminary data.</text>
</comment>
<evidence type="ECO:0000313" key="2">
    <source>
        <dbReference type="Proteomes" id="UP000193986"/>
    </source>
</evidence>
<organism evidence="1 2">
    <name type="scientific">Naematelia encephala</name>
    <dbReference type="NCBI Taxonomy" id="71784"/>
    <lineage>
        <taxon>Eukaryota</taxon>
        <taxon>Fungi</taxon>
        <taxon>Dikarya</taxon>
        <taxon>Basidiomycota</taxon>
        <taxon>Agaricomycotina</taxon>
        <taxon>Tremellomycetes</taxon>
        <taxon>Tremellales</taxon>
        <taxon>Naemateliaceae</taxon>
        <taxon>Naematelia</taxon>
    </lineage>
</organism>
<reference evidence="1 2" key="1">
    <citation type="submission" date="2016-07" db="EMBL/GenBank/DDBJ databases">
        <title>Pervasive Adenine N6-methylation of Active Genes in Fungi.</title>
        <authorList>
            <consortium name="DOE Joint Genome Institute"/>
            <person name="Mondo S.J."/>
            <person name="Dannebaum R.O."/>
            <person name="Kuo R.C."/>
            <person name="Labutti K."/>
            <person name="Haridas S."/>
            <person name="Kuo A."/>
            <person name="Salamov A."/>
            <person name="Ahrendt S.R."/>
            <person name="Lipzen A."/>
            <person name="Sullivan W."/>
            <person name="Andreopoulos W.B."/>
            <person name="Clum A."/>
            <person name="Lindquist E."/>
            <person name="Daum C."/>
            <person name="Ramamoorthy G.K."/>
            <person name="Gryganskyi A."/>
            <person name="Culley D."/>
            <person name="Magnuson J.K."/>
            <person name="James T.Y."/>
            <person name="O'Malley M.A."/>
            <person name="Stajich J.E."/>
            <person name="Spatafora J.W."/>
            <person name="Visel A."/>
            <person name="Grigoriev I.V."/>
        </authorList>
    </citation>
    <scope>NUCLEOTIDE SEQUENCE [LARGE SCALE GENOMIC DNA]</scope>
    <source>
        <strain evidence="1 2">68-887.2</strain>
    </source>
</reference>
<sequence>MAVNIKQLRYVAFATLAITVAFVLYISLATPDTITTTWNRFAQPYVQSSDYGSGYNEAPSEMAELFSGLNLAHENHREINHRNLRDLHSCLALRRCGKNQKKVVLFAENYFRDSMRLERRRTCLGTVNGKFQSGAFERPNGSRKKQCGKWGTLTWCRLIQTLEQYRMFPDMVKVVIGAGCLEAEGCIMTEENPTGIPRWKSDFDMTFFPWGGNTENIGWEWAVHAERWGEKDPTHETLHYIGYSMDDQCQAVTFVPHDERPMSAWFYSKQATYFYSDHPEFGWNRSYFELATEALKDHNLEFRGAYQIDYTFLPASLSERIAERPMEPIPGVTNLGKIGPELFTEELAKSRVLVGIGQPWLAPSPYLGLCLGIPFLNVVKYWDADNPDDRTKWMSQHDVLMGLEPPYVYNVKAGDYDGFVAAIEAAITTPTPPYEDPEMTEEAVRERMRNLIERDWKALAAERWNEMSEQGRAPEWVL</sequence>
<dbReference type="Proteomes" id="UP000193986">
    <property type="component" value="Unassembled WGS sequence"/>
</dbReference>
<gene>
    <name evidence="1" type="ORF">BCR39DRAFT_561348</name>
</gene>
<dbReference type="InParanoid" id="A0A1Y2AQX2"/>
<name>A0A1Y2AQX2_9TREE</name>
<evidence type="ECO:0000313" key="1">
    <source>
        <dbReference type="EMBL" id="ORY24886.1"/>
    </source>
</evidence>
<dbReference type="AlphaFoldDB" id="A0A1Y2AQX2"/>
<accession>A0A1Y2AQX2</accession>
<protein>
    <submittedName>
        <fullName evidence="1">Uncharacterized protein</fullName>
    </submittedName>
</protein>
<proteinExistence type="predicted"/>
<dbReference type="STRING" id="71784.A0A1Y2AQX2"/>